<feature type="compositionally biased region" description="Basic and acidic residues" evidence="1">
    <location>
        <begin position="44"/>
        <end position="69"/>
    </location>
</feature>
<keyword evidence="3" id="KW-1185">Reference proteome</keyword>
<protein>
    <submittedName>
        <fullName evidence="2">Uncharacterized protein</fullName>
    </submittedName>
</protein>
<dbReference type="AlphaFoldDB" id="A0A9R1PNC4"/>
<sequence length="188" mass="22242">MLPTAPPLPPLHCSLQRRQRSGGKGRRRGRLIRSAEDKEGEEGERERKEEREVWWRMREGHRKERDDLQAKGGGGAARFDLREREDERGREREREKEGDERREKERGERRGGGRRRSGEDHRKECRRLIVFHTYPCSCRLQGCCKELEVVRWPEQQEQGYGRLSSLPRFPPLPSALEMSTCRLRQTIV</sequence>
<gene>
    <name evidence="2" type="ORF">TRITD_2Bv1G120870</name>
</gene>
<feature type="compositionally biased region" description="Pro residues" evidence="1">
    <location>
        <begin position="1"/>
        <end position="10"/>
    </location>
</feature>
<reference evidence="2 3" key="1">
    <citation type="submission" date="2017-09" db="EMBL/GenBank/DDBJ databases">
        <authorList>
            <consortium name="International Durum Wheat Genome Sequencing Consortium (IDWGSC)"/>
            <person name="Milanesi L."/>
        </authorList>
    </citation>
    <scope>NUCLEOTIDE SEQUENCE [LARGE SCALE GENOMIC DNA]</scope>
    <source>
        <strain evidence="3">cv. Svevo</strain>
    </source>
</reference>
<dbReference type="EMBL" id="LT934114">
    <property type="protein sequence ID" value="VAH46129.1"/>
    <property type="molecule type" value="Genomic_DNA"/>
</dbReference>
<evidence type="ECO:0000313" key="3">
    <source>
        <dbReference type="Proteomes" id="UP000324705"/>
    </source>
</evidence>
<dbReference type="Gramene" id="TRITD2Bv1G120870.1">
    <property type="protein sequence ID" value="TRITD2Bv1G120870.1"/>
    <property type="gene ID" value="TRITD2Bv1G120870"/>
</dbReference>
<feature type="compositionally biased region" description="Basic and acidic residues" evidence="1">
    <location>
        <begin position="79"/>
        <end position="118"/>
    </location>
</feature>
<accession>A0A9R1PNC4</accession>
<proteinExistence type="predicted"/>
<evidence type="ECO:0000256" key="1">
    <source>
        <dbReference type="SAM" id="MobiDB-lite"/>
    </source>
</evidence>
<feature type="compositionally biased region" description="Basic residues" evidence="1">
    <location>
        <begin position="15"/>
        <end position="31"/>
    </location>
</feature>
<evidence type="ECO:0000313" key="2">
    <source>
        <dbReference type="EMBL" id="VAH46129.1"/>
    </source>
</evidence>
<name>A0A9R1PNC4_TRITD</name>
<feature type="region of interest" description="Disordered" evidence="1">
    <location>
        <begin position="1"/>
        <end position="118"/>
    </location>
</feature>
<organism evidence="2 3">
    <name type="scientific">Triticum turgidum subsp. durum</name>
    <name type="common">Durum wheat</name>
    <name type="synonym">Triticum durum</name>
    <dbReference type="NCBI Taxonomy" id="4567"/>
    <lineage>
        <taxon>Eukaryota</taxon>
        <taxon>Viridiplantae</taxon>
        <taxon>Streptophyta</taxon>
        <taxon>Embryophyta</taxon>
        <taxon>Tracheophyta</taxon>
        <taxon>Spermatophyta</taxon>
        <taxon>Magnoliopsida</taxon>
        <taxon>Liliopsida</taxon>
        <taxon>Poales</taxon>
        <taxon>Poaceae</taxon>
        <taxon>BOP clade</taxon>
        <taxon>Pooideae</taxon>
        <taxon>Triticodae</taxon>
        <taxon>Triticeae</taxon>
        <taxon>Triticinae</taxon>
        <taxon>Triticum</taxon>
    </lineage>
</organism>
<dbReference type="Proteomes" id="UP000324705">
    <property type="component" value="Chromosome 2B"/>
</dbReference>